<dbReference type="InterPro" id="IPR015500">
    <property type="entry name" value="Peptidase_S8_subtilisin-rel"/>
</dbReference>
<dbReference type="AlphaFoldDB" id="A0A1X7JNR6"/>
<dbReference type="PANTHER" id="PTHR43806:SF11">
    <property type="entry name" value="CEREVISIN-RELATED"/>
    <property type="match status" value="1"/>
</dbReference>
<evidence type="ECO:0000313" key="18">
    <source>
        <dbReference type="Proteomes" id="UP000193834"/>
    </source>
</evidence>
<dbReference type="InterPro" id="IPR002890">
    <property type="entry name" value="MG2"/>
</dbReference>
<evidence type="ECO:0000256" key="10">
    <source>
        <dbReference type="PIRSR" id="PIRSR615500-1"/>
    </source>
</evidence>
<evidence type="ECO:0000256" key="1">
    <source>
        <dbReference type="ARBA" id="ARBA00010116"/>
    </source>
</evidence>
<dbReference type="InterPro" id="IPR050131">
    <property type="entry name" value="Peptidase_S8_subtilisin-like"/>
</dbReference>
<dbReference type="Pfam" id="PF02839">
    <property type="entry name" value="CBM_5_12"/>
    <property type="match status" value="1"/>
</dbReference>
<dbReference type="PROSITE" id="PS50853">
    <property type="entry name" value="FN3"/>
    <property type="match status" value="1"/>
</dbReference>
<dbReference type="InterPro" id="IPR008964">
    <property type="entry name" value="Invasin/intimin_cell_adhesion"/>
</dbReference>
<evidence type="ECO:0000256" key="7">
    <source>
        <dbReference type="ARBA" id="ARBA00023277"/>
    </source>
</evidence>
<dbReference type="Pfam" id="PF00041">
    <property type="entry name" value="fn3"/>
    <property type="match status" value="1"/>
</dbReference>
<gene>
    <name evidence="17" type="ORF">SAMN06295960_1776</name>
</gene>
<dbReference type="InterPro" id="IPR003610">
    <property type="entry name" value="CBM5/12"/>
</dbReference>
<keyword evidence="7" id="KW-0119">Carbohydrate metabolism</keyword>
<evidence type="ECO:0000256" key="12">
    <source>
        <dbReference type="RuleBase" id="RU003355"/>
    </source>
</evidence>
<dbReference type="GO" id="GO:0004252">
    <property type="term" value="F:serine-type endopeptidase activity"/>
    <property type="evidence" value="ECO:0007669"/>
    <property type="project" value="UniProtKB-UniRule"/>
</dbReference>
<dbReference type="PROSITE" id="PS00136">
    <property type="entry name" value="SUBTILASE_ASP"/>
    <property type="match status" value="1"/>
</dbReference>
<dbReference type="PROSITE" id="PS51127">
    <property type="entry name" value="BIG1"/>
    <property type="match status" value="1"/>
</dbReference>
<dbReference type="SUPFAM" id="SSF49265">
    <property type="entry name" value="Fibronectin type III"/>
    <property type="match status" value="1"/>
</dbReference>
<dbReference type="STRING" id="1852522.SAMN06295960_1776"/>
<dbReference type="CDD" id="cd12214">
    <property type="entry name" value="ChiA1_BD"/>
    <property type="match status" value="1"/>
</dbReference>
<dbReference type="InterPro" id="IPR013783">
    <property type="entry name" value="Ig-like_fold"/>
</dbReference>
<evidence type="ECO:0000256" key="4">
    <source>
        <dbReference type="ARBA" id="ARBA00022729"/>
    </source>
</evidence>
<evidence type="ECO:0000256" key="3">
    <source>
        <dbReference type="ARBA" id="ARBA00022670"/>
    </source>
</evidence>
<evidence type="ECO:0000256" key="8">
    <source>
        <dbReference type="ARBA" id="ARBA00023295"/>
    </source>
</evidence>
<dbReference type="InterPro" id="IPR022398">
    <property type="entry name" value="Peptidase_S8_His-AS"/>
</dbReference>
<feature type="active site" description="Charge relay system" evidence="10 11">
    <location>
        <position position="193"/>
    </location>
</feature>
<feature type="compositionally biased region" description="Polar residues" evidence="13">
    <location>
        <begin position="550"/>
        <end position="559"/>
    </location>
</feature>
<dbReference type="GO" id="GO:0005576">
    <property type="term" value="C:extracellular region"/>
    <property type="evidence" value="ECO:0007669"/>
    <property type="project" value="InterPro"/>
</dbReference>
<evidence type="ECO:0000256" key="5">
    <source>
        <dbReference type="ARBA" id="ARBA00022801"/>
    </source>
</evidence>
<dbReference type="SUPFAM" id="SSF52743">
    <property type="entry name" value="Subtilisin-like"/>
    <property type="match status" value="1"/>
</dbReference>
<dbReference type="InterPro" id="IPR036852">
    <property type="entry name" value="Peptidase_S8/S53_dom_sf"/>
</dbReference>
<dbReference type="Gene3D" id="2.10.10.20">
    <property type="entry name" value="Carbohydrate-binding module superfamily 5/12"/>
    <property type="match status" value="1"/>
</dbReference>
<dbReference type="RefSeq" id="WP_085493875.1">
    <property type="nucleotide sequence ID" value="NZ_FXAZ01000001.1"/>
</dbReference>
<keyword evidence="8" id="KW-0326">Glycosidase</keyword>
<keyword evidence="18" id="KW-1185">Reference proteome</keyword>
<keyword evidence="5 11" id="KW-0378">Hydrolase</keyword>
<name>A0A1X7JNR6_9BACL</name>
<dbReference type="GO" id="GO:0004866">
    <property type="term" value="F:endopeptidase inhibitor activity"/>
    <property type="evidence" value="ECO:0007669"/>
    <property type="project" value="InterPro"/>
</dbReference>
<proteinExistence type="inferred from homology"/>
<evidence type="ECO:0000256" key="9">
    <source>
        <dbReference type="ARBA" id="ARBA00023326"/>
    </source>
</evidence>
<comment type="similarity">
    <text evidence="2 11 12">Belongs to the peptidase S8 family.</text>
</comment>
<dbReference type="Gene3D" id="2.60.40.1930">
    <property type="match status" value="1"/>
</dbReference>
<feature type="active site" description="Charge relay system" evidence="10 11">
    <location>
        <position position="226"/>
    </location>
</feature>
<dbReference type="InterPro" id="IPR003344">
    <property type="entry name" value="Big_1_dom"/>
</dbReference>
<dbReference type="PROSITE" id="PS51892">
    <property type="entry name" value="SUBTILASE"/>
    <property type="match status" value="1"/>
</dbReference>
<feature type="domain" description="Big-1" evidence="16">
    <location>
        <begin position="444"/>
        <end position="539"/>
    </location>
</feature>
<dbReference type="Pfam" id="PF00082">
    <property type="entry name" value="Peptidase_S8"/>
    <property type="match status" value="1"/>
</dbReference>
<keyword evidence="9" id="KW-0624">Polysaccharide degradation</keyword>
<feature type="domain" description="Fibronectin type-III" evidence="15">
    <location>
        <begin position="554"/>
        <end position="639"/>
    </location>
</feature>
<dbReference type="SMART" id="SM00634">
    <property type="entry name" value="BID_1"/>
    <property type="match status" value="1"/>
</dbReference>
<keyword evidence="3 11" id="KW-0645">Protease</keyword>
<dbReference type="PROSITE" id="PS00138">
    <property type="entry name" value="SUBTILASE_SER"/>
    <property type="match status" value="1"/>
</dbReference>
<dbReference type="Gene3D" id="2.60.40.10">
    <property type="entry name" value="Immunoglobulins"/>
    <property type="match status" value="1"/>
</dbReference>
<dbReference type="SUPFAM" id="SSF51055">
    <property type="entry name" value="Carbohydrate binding domain"/>
    <property type="match status" value="1"/>
</dbReference>
<evidence type="ECO:0000256" key="6">
    <source>
        <dbReference type="ARBA" id="ARBA00022825"/>
    </source>
</evidence>
<comment type="similarity">
    <text evidence="1">Belongs to the intimin/invasin family.</text>
</comment>
<evidence type="ECO:0000256" key="2">
    <source>
        <dbReference type="ARBA" id="ARBA00011073"/>
    </source>
</evidence>
<dbReference type="InterPro" id="IPR000209">
    <property type="entry name" value="Peptidase_S8/S53_dom"/>
</dbReference>
<dbReference type="GO" id="GO:0006508">
    <property type="term" value="P:proteolysis"/>
    <property type="evidence" value="ECO:0007669"/>
    <property type="project" value="UniProtKB-KW"/>
</dbReference>
<dbReference type="CDD" id="cd00063">
    <property type="entry name" value="FN3"/>
    <property type="match status" value="1"/>
</dbReference>
<organism evidence="17 18">
    <name type="scientific">Paenibacillus aquistagni</name>
    <dbReference type="NCBI Taxonomy" id="1852522"/>
    <lineage>
        <taxon>Bacteria</taxon>
        <taxon>Bacillati</taxon>
        <taxon>Bacillota</taxon>
        <taxon>Bacilli</taxon>
        <taxon>Bacillales</taxon>
        <taxon>Paenibacillaceae</taxon>
        <taxon>Paenibacillus</taxon>
    </lineage>
</organism>
<dbReference type="PANTHER" id="PTHR43806">
    <property type="entry name" value="PEPTIDASE S8"/>
    <property type="match status" value="1"/>
</dbReference>
<protein>
    <submittedName>
        <fullName evidence="17">Carbohydrate binding domain-containing protein</fullName>
    </submittedName>
</protein>
<evidence type="ECO:0000256" key="14">
    <source>
        <dbReference type="SAM" id="SignalP"/>
    </source>
</evidence>
<dbReference type="InterPro" id="IPR023827">
    <property type="entry name" value="Peptidase_S8_Asp-AS"/>
</dbReference>
<feature type="compositionally biased region" description="Polar residues" evidence="13">
    <location>
        <begin position="530"/>
        <end position="543"/>
    </location>
</feature>
<dbReference type="EMBL" id="FXAZ01000001">
    <property type="protein sequence ID" value="SMG29547.1"/>
    <property type="molecule type" value="Genomic_DNA"/>
</dbReference>
<dbReference type="SMART" id="SM00495">
    <property type="entry name" value="ChtBD3"/>
    <property type="match status" value="1"/>
</dbReference>
<dbReference type="FunFam" id="2.60.40.10:FF:001114">
    <property type="entry name" value="Chitinase A1"/>
    <property type="match status" value="1"/>
</dbReference>
<dbReference type="InterPro" id="IPR003961">
    <property type="entry name" value="FN3_dom"/>
</dbReference>
<sequence>MKKFTSSMLVVILFIATLFTGVSFANPDQSNSSDYIEGQLVVSIEESPSLKSIQSTDDALMKSVSLSKNGFVVADSLFGQEVGTFSAQPLDSNVRATAVEKMGLVYLIEYAVEDYESIDAAKKALKSTLDRLGLNVRYISENRKMYALETATVQDPSAQAIHNNQRWHYDMIKVSQAWGVTTGTSSVRIGVLDTGIDSNHPSLSNLVNTSLGRSFAGGTTMDGHGHGTHVAGTIASYGSVSGVMQNATLIPVKVLNNNGTGTMYGIQQGILHAANVSADVINMSLGGGGYDRGIEEAIQTAVSLGTIVVAATGNDGLSSISYPAAYSSSIAVGSVTSSRTRSSFSNYGSGLELMAPGSNIYSTYPNGQYVTMSGTSMATPHVAGVLGLMRSVNPNLTPSEARNILRNTAQPAGNMNQYGYGIVDAYAAVIAAGGNVPQPIKETNTTLQTDKTVYQRGENINITSSVTDTQGNALQGATVNFKLTRPNGTTLTNTATTNSLGVASWTITSNAQTPLGTYQILAETTLSGYSPSSAQTTLQINDSSGGGDTQAPSAPSNVMSTAKTSTSVTLSWNASTDNVGVTAYEVYNGSSLAATVTNTTATITGLTASSTYTFTVKAVDAAGNRSAASNAVTVTTDSSQPSPTSWAPGVSYKIGDEVTYGGATYKCLQAHTSMVGWEPSIVPALWLKK</sequence>
<dbReference type="SUPFAM" id="SSF49373">
    <property type="entry name" value="Invasin/intimin cell-adhesion fragments"/>
    <property type="match status" value="1"/>
</dbReference>
<dbReference type="Proteomes" id="UP000193834">
    <property type="component" value="Unassembled WGS sequence"/>
</dbReference>
<dbReference type="InterPro" id="IPR036573">
    <property type="entry name" value="CBM_sf_5/12"/>
</dbReference>
<dbReference type="GO" id="GO:0000272">
    <property type="term" value="P:polysaccharide catabolic process"/>
    <property type="evidence" value="ECO:0007669"/>
    <property type="project" value="UniProtKB-KW"/>
</dbReference>
<reference evidence="17 18" key="1">
    <citation type="submission" date="2017-04" db="EMBL/GenBank/DDBJ databases">
        <authorList>
            <person name="Afonso C.L."/>
            <person name="Miller P.J."/>
            <person name="Scott M.A."/>
            <person name="Spackman E."/>
            <person name="Goraichik I."/>
            <person name="Dimitrov K.M."/>
            <person name="Suarez D.L."/>
            <person name="Swayne D.E."/>
        </authorList>
    </citation>
    <scope>NUCLEOTIDE SEQUENCE [LARGE SCALE GENOMIC DNA]</scope>
    <source>
        <strain evidence="17 18">11</strain>
    </source>
</reference>
<keyword evidence="6 11" id="KW-0720">Serine protease</keyword>
<evidence type="ECO:0000259" key="15">
    <source>
        <dbReference type="PROSITE" id="PS50853"/>
    </source>
</evidence>
<feature type="chain" id="PRO_5012078309" evidence="14">
    <location>
        <begin position="26"/>
        <end position="689"/>
    </location>
</feature>
<feature type="region of interest" description="Disordered" evidence="13">
    <location>
        <begin position="530"/>
        <end position="559"/>
    </location>
</feature>
<feature type="active site" description="Charge relay system" evidence="10 11">
    <location>
        <position position="376"/>
    </location>
</feature>
<dbReference type="Pfam" id="PF01835">
    <property type="entry name" value="MG2"/>
    <property type="match status" value="1"/>
</dbReference>
<evidence type="ECO:0000256" key="11">
    <source>
        <dbReference type="PROSITE-ProRule" id="PRU01240"/>
    </source>
</evidence>
<dbReference type="PRINTS" id="PR00723">
    <property type="entry name" value="SUBTILISIN"/>
</dbReference>
<feature type="signal peptide" evidence="14">
    <location>
        <begin position="1"/>
        <end position="25"/>
    </location>
</feature>
<dbReference type="InterPro" id="IPR023828">
    <property type="entry name" value="Peptidase_S8_Ser-AS"/>
</dbReference>
<dbReference type="GO" id="GO:0004553">
    <property type="term" value="F:hydrolase activity, hydrolyzing O-glycosyl compounds"/>
    <property type="evidence" value="ECO:0007669"/>
    <property type="project" value="InterPro"/>
</dbReference>
<dbReference type="SMART" id="SM00060">
    <property type="entry name" value="FN3"/>
    <property type="match status" value="1"/>
</dbReference>
<keyword evidence="4 14" id="KW-0732">Signal</keyword>
<dbReference type="InterPro" id="IPR036116">
    <property type="entry name" value="FN3_sf"/>
</dbReference>
<evidence type="ECO:0000256" key="13">
    <source>
        <dbReference type="SAM" id="MobiDB-lite"/>
    </source>
</evidence>
<evidence type="ECO:0000313" key="17">
    <source>
        <dbReference type="EMBL" id="SMG29547.1"/>
    </source>
</evidence>
<accession>A0A1X7JNR6</accession>
<dbReference type="GO" id="GO:0030246">
    <property type="term" value="F:carbohydrate binding"/>
    <property type="evidence" value="ECO:0007669"/>
    <property type="project" value="InterPro"/>
</dbReference>
<dbReference type="Gene3D" id="3.40.50.200">
    <property type="entry name" value="Peptidase S8/S53 domain"/>
    <property type="match status" value="1"/>
</dbReference>
<evidence type="ECO:0000259" key="16">
    <source>
        <dbReference type="PROSITE" id="PS51127"/>
    </source>
</evidence>
<dbReference type="PROSITE" id="PS00137">
    <property type="entry name" value="SUBTILASE_HIS"/>
    <property type="match status" value="1"/>
</dbReference>